<organism evidence="1 2">
    <name type="scientific">Candidatus Sungbacteria bacterium RIFCSPHIGHO2_02_FULL_51_29</name>
    <dbReference type="NCBI Taxonomy" id="1802273"/>
    <lineage>
        <taxon>Bacteria</taxon>
        <taxon>Candidatus Sungiibacteriota</taxon>
    </lineage>
</organism>
<accession>A0A1G2KPI6</accession>
<proteinExistence type="predicted"/>
<protein>
    <submittedName>
        <fullName evidence="1">Uncharacterized protein</fullName>
    </submittedName>
</protein>
<dbReference type="Proteomes" id="UP000177811">
    <property type="component" value="Unassembled WGS sequence"/>
</dbReference>
<sequence length="164" mass="18310">MDNSIIFHIIRRADERDLGLVSVDRTLHVDVSGVEEAERRGVSVRLHEILSGGVNVVAHGHDGDDDSRSWVTVAVPSASPDFFPAVIDMIDSGEYRVVFPKTEKRAQLIAGISTLLSGSILEEGYRRMITEKIPRLLERELEALHKTLEEERDALGRIKGDIKK</sequence>
<dbReference type="AlphaFoldDB" id="A0A1G2KPI6"/>
<gene>
    <name evidence="1" type="ORF">A3C16_04570</name>
</gene>
<evidence type="ECO:0000313" key="2">
    <source>
        <dbReference type="Proteomes" id="UP000177811"/>
    </source>
</evidence>
<reference evidence="1 2" key="1">
    <citation type="journal article" date="2016" name="Nat. Commun.">
        <title>Thousands of microbial genomes shed light on interconnected biogeochemical processes in an aquifer system.</title>
        <authorList>
            <person name="Anantharaman K."/>
            <person name="Brown C.T."/>
            <person name="Hug L.A."/>
            <person name="Sharon I."/>
            <person name="Castelle C.J."/>
            <person name="Probst A.J."/>
            <person name="Thomas B.C."/>
            <person name="Singh A."/>
            <person name="Wilkins M.J."/>
            <person name="Karaoz U."/>
            <person name="Brodie E.L."/>
            <person name="Williams K.H."/>
            <person name="Hubbard S.S."/>
            <person name="Banfield J.F."/>
        </authorList>
    </citation>
    <scope>NUCLEOTIDE SEQUENCE [LARGE SCALE GENOMIC DNA]</scope>
</reference>
<name>A0A1G2KPI6_9BACT</name>
<comment type="caution">
    <text evidence="1">The sequence shown here is derived from an EMBL/GenBank/DDBJ whole genome shotgun (WGS) entry which is preliminary data.</text>
</comment>
<dbReference type="EMBL" id="MHQL01000069">
    <property type="protein sequence ID" value="OHA01164.1"/>
    <property type="molecule type" value="Genomic_DNA"/>
</dbReference>
<evidence type="ECO:0000313" key="1">
    <source>
        <dbReference type="EMBL" id="OHA01164.1"/>
    </source>
</evidence>